<feature type="region of interest" description="Disordered" evidence="1">
    <location>
        <begin position="587"/>
        <end position="614"/>
    </location>
</feature>
<evidence type="ECO:0000256" key="1">
    <source>
        <dbReference type="SAM" id="MobiDB-lite"/>
    </source>
</evidence>
<proteinExistence type="predicted"/>
<dbReference type="NCBIfam" id="NF041065">
    <property type="entry name" value="DpdH"/>
    <property type="match status" value="1"/>
</dbReference>
<keyword evidence="3" id="KW-1185">Reference proteome</keyword>
<dbReference type="RefSeq" id="WP_064547009.1">
    <property type="nucleotide sequence ID" value="NZ_LXEU01000066.1"/>
</dbReference>
<dbReference type="PATRIC" id="fig|1354264.4.peg.3423"/>
<evidence type="ECO:0000313" key="3">
    <source>
        <dbReference type="Proteomes" id="UP000078386"/>
    </source>
</evidence>
<reference evidence="2 3" key="1">
    <citation type="submission" date="2016-04" db="EMBL/GenBank/DDBJ databases">
        <title>ATOL: Assembling a taxonomically balanced genome-scale reconstruction of the evolutionary history of the Enterobacteriaceae.</title>
        <authorList>
            <person name="Plunkett G.III."/>
            <person name="Neeno-Eckwall E.C."/>
            <person name="Glasner J.D."/>
            <person name="Perna N.T."/>
        </authorList>
    </citation>
    <scope>NUCLEOTIDE SEQUENCE [LARGE SCALE GENOMIC DNA]</scope>
    <source>
        <strain evidence="2 3">ATCC 51603</strain>
    </source>
</reference>
<dbReference type="EMBL" id="LXEU01000066">
    <property type="protein sequence ID" value="OAT50123.1"/>
    <property type="molecule type" value="Genomic_DNA"/>
</dbReference>
<comment type="caution">
    <text evidence="2">The sequence shown here is derived from an EMBL/GenBank/DDBJ whole genome shotgun (WGS) entry which is preliminary data.</text>
</comment>
<dbReference type="AlphaFoldDB" id="A0A1B7JQD6"/>
<evidence type="ECO:0000313" key="2">
    <source>
        <dbReference type="EMBL" id="OAT50123.1"/>
    </source>
</evidence>
<sequence>MSMMEYWPSRKNIVQCIRNEAEELEDHVLLAVHEPMLLTRRDVNENHKILRDEDLFQQLLHTERAIPLIGRSGMGKSHLVRWLDCRFNMYLAENDQSEQWEIVRIPKNSSLRQVLLRILKNLTGEFFDNARMRVNEVTEQYPAKDLADLLLTMMAHQLQDMQKAVMEEGQTLLAQGKDIPADRLAYMEAIIEEVENGICDLITDPNFKQNLLKPGHCIFKLASRMSSGLEEGEEDHDKYELLPEDLYFVFEPDDLSARARRYLNHSQLHESDQVEARTRAARVLNEAMHTSLKSLFKRLFTFNGGSFQELFQEIRKEFLRLNRRLVILVEDMAAISAIEDVLIDSLIEEAAPGGVQILCPVHSVIAVTDNYPGYKRRQETLITRAGYEWVIENVDKDNNEDRIVSLCGRYLNAARFGSEELKNSPEQGKPQWPPVWHSDEIPNALEDFGYSANKKFPLFPYNRNAILALADKHCRDSSGELIFNPRTIINRILLDILRDCRIEAEKTQFPPANFAGIHAVPEIEDKISQIVVNRVGSSVTLAAIWGYGIDSFDELREKLPGSVASAFGLDQLAAQLNGKGPIMESAEPATKNAHETAGKTGSTPAGKKIDNPEFKPKEEAKYTAKSELPFIRAVRAWVNDNVILPQDVARDLRAALNACYEIHAQPELFGMSSRPPLKEGRFTLISLPKAASDPSSIITNFYSEQDLTDPSRRVDVYNAAVALLRIQYYAGLKQGFNYPEAQEDYTRYQNFIQWWVPQATESAINHFRARNLQDALKKHLQKALLLGLVTGKEEPAEIVNTLCLTQKGVGRTEGKSTGRTLTTSPSEICFRGIEATLHPHASARVAEARAQALVGWDDARKAWLEQVAITEQGSGLGSSRALDADVIYSALKTVLKQPLGAEIERAALSVKQELASTLKNVHLFANIKDSDDFLSQLNDWQTFIETVRTEHYPTGSAQYKPSSWLLGEIEALRTDAEESLATLIALLSIEKQKDSAKLWLEICRLDGDYVSRISSVLAQWQLVQPKIAFTLQQMNAKGDIQQLTLALNKVNDRLKTLVSDIIASGADQ</sequence>
<gene>
    <name evidence="2" type="ORF">M989_03288</name>
</gene>
<organism evidence="2 3">
    <name type="scientific">Kluyvera georgiana ATCC 51603</name>
    <dbReference type="NCBI Taxonomy" id="1354264"/>
    <lineage>
        <taxon>Bacteria</taxon>
        <taxon>Pseudomonadati</taxon>
        <taxon>Pseudomonadota</taxon>
        <taxon>Gammaproteobacteria</taxon>
        <taxon>Enterobacterales</taxon>
        <taxon>Enterobacteriaceae</taxon>
        <taxon>Kluyvera</taxon>
    </lineage>
</organism>
<accession>A0A1B7JQD6</accession>
<protein>
    <submittedName>
        <fullName evidence="2">DNA repair ATPase</fullName>
    </submittedName>
</protein>
<dbReference type="Proteomes" id="UP000078386">
    <property type="component" value="Unassembled WGS sequence"/>
</dbReference>
<name>A0A1B7JQD6_9ENTR</name>